<name>A0A510UL91_ALIFS</name>
<reference evidence="1 2" key="1">
    <citation type="submission" date="2019-07" db="EMBL/GenBank/DDBJ databases">
        <title>Whole genome shotgun sequence of Aliivibrio fischeri NBRC 101058.</title>
        <authorList>
            <person name="Hosoyama A."/>
            <person name="Uohara A."/>
            <person name="Ohji S."/>
            <person name="Ichikawa N."/>
        </authorList>
    </citation>
    <scope>NUCLEOTIDE SEQUENCE [LARGE SCALE GENOMIC DNA]</scope>
    <source>
        <strain evidence="1 2">NBRC 101058</strain>
    </source>
</reference>
<dbReference type="RefSeq" id="WP_146865968.1">
    <property type="nucleotide sequence ID" value="NZ_BJTZ01000029.1"/>
</dbReference>
<evidence type="ECO:0000313" key="1">
    <source>
        <dbReference type="EMBL" id="GEK15423.1"/>
    </source>
</evidence>
<protein>
    <submittedName>
        <fullName evidence="1">Uncharacterized protein</fullName>
    </submittedName>
</protein>
<proteinExistence type="predicted"/>
<sequence>MINELVINQPQYNAFVLTEVLTATGCEYVRDECLVKNFDESYLFLFRQCSYDEVVKWWIFLNHIEEWLAEGKPTSDFCFFWSFLLHAMNQESEKVRFVCMLLDFEPLEVQDKLRMFKKTLLDIRALIEA</sequence>
<dbReference type="AlphaFoldDB" id="A0A510UL91"/>
<accession>A0A510UL91</accession>
<dbReference type="EMBL" id="BJTZ01000029">
    <property type="protein sequence ID" value="GEK15423.1"/>
    <property type="molecule type" value="Genomic_DNA"/>
</dbReference>
<organism evidence="1 2">
    <name type="scientific">Aliivibrio fischeri</name>
    <name type="common">Vibrio fischeri</name>
    <dbReference type="NCBI Taxonomy" id="668"/>
    <lineage>
        <taxon>Bacteria</taxon>
        <taxon>Pseudomonadati</taxon>
        <taxon>Pseudomonadota</taxon>
        <taxon>Gammaproteobacteria</taxon>
        <taxon>Vibrionales</taxon>
        <taxon>Vibrionaceae</taxon>
        <taxon>Aliivibrio</taxon>
    </lineage>
</organism>
<gene>
    <name evidence="1" type="ORF">AFI02nite_34590</name>
</gene>
<evidence type="ECO:0000313" key="2">
    <source>
        <dbReference type="Proteomes" id="UP000321787"/>
    </source>
</evidence>
<dbReference type="Proteomes" id="UP000321787">
    <property type="component" value="Unassembled WGS sequence"/>
</dbReference>
<comment type="caution">
    <text evidence="1">The sequence shown here is derived from an EMBL/GenBank/DDBJ whole genome shotgun (WGS) entry which is preliminary data.</text>
</comment>